<dbReference type="InterPro" id="IPR000600">
    <property type="entry name" value="ROK"/>
</dbReference>
<dbReference type="AlphaFoldDB" id="A0A3E2VKN4"/>
<protein>
    <submittedName>
        <fullName evidence="2">ROK family protein</fullName>
    </submittedName>
</protein>
<reference evidence="2 3" key="1">
    <citation type="submission" date="2018-08" db="EMBL/GenBank/DDBJ databases">
        <title>A genome reference for cultivated species of the human gut microbiota.</title>
        <authorList>
            <person name="Zou Y."/>
            <person name="Xue W."/>
            <person name="Luo G."/>
        </authorList>
    </citation>
    <scope>NUCLEOTIDE SEQUENCE [LARGE SCALE GENOMIC DNA]</scope>
    <source>
        <strain evidence="2 3">OF01-2LB</strain>
    </source>
</reference>
<organism evidence="2 3">
    <name type="scientific">Clostridium innocuum</name>
    <dbReference type="NCBI Taxonomy" id="1522"/>
    <lineage>
        <taxon>Bacteria</taxon>
        <taxon>Bacillati</taxon>
        <taxon>Bacillota</taxon>
        <taxon>Clostridia</taxon>
        <taxon>Eubacteriales</taxon>
        <taxon>Clostridiaceae</taxon>
        <taxon>Clostridium</taxon>
    </lineage>
</organism>
<dbReference type="RefSeq" id="WP_117444604.1">
    <property type="nucleotide sequence ID" value="NZ_JAJFEN010000083.1"/>
</dbReference>
<dbReference type="Pfam" id="PF00480">
    <property type="entry name" value="ROK"/>
    <property type="match status" value="1"/>
</dbReference>
<dbReference type="Gene3D" id="3.30.420.40">
    <property type="match status" value="2"/>
</dbReference>
<name>A0A3E2VKN4_CLOIN</name>
<comment type="similarity">
    <text evidence="1">Belongs to the ROK (NagC/XylR) family.</text>
</comment>
<evidence type="ECO:0000313" key="2">
    <source>
        <dbReference type="EMBL" id="RGC11199.1"/>
    </source>
</evidence>
<evidence type="ECO:0000256" key="1">
    <source>
        <dbReference type="ARBA" id="ARBA00006479"/>
    </source>
</evidence>
<accession>A0A3E2VKN4</accession>
<gene>
    <name evidence="2" type="ORF">DXA38_19235</name>
</gene>
<dbReference type="Proteomes" id="UP000260025">
    <property type="component" value="Unassembled WGS sequence"/>
</dbReference>
<proteinExistence type="inferred from homology"/>
<sequence length="299" mass="33199">MERYLCFDIGGSSLKCAAADEEGKLFHIRSYPMSADIEGLLAHMKAYQKDITMQGITLLGAAISSCGAVDCDSGMIGGSSAVPFIHGFSWKERIQRELGMDCEIENDANCAALSELFFGKAKNIQDMAFLVIGTGVGGAIVRNRKICHGAHRYGGEFGMMLVKQADGSVQNFSLCASTSSMVRKMQALTAEEWNGVRIFEEAQQGNAMCREVIQTFYEELAFGVFNVQHMLDPEMILFGGAISARRDFTQRIMEAYEKLQKELDFETLTPRLECCTYRQDANLLGALAHYLQRRELTKL</sequence>
<dbReference type="SUPFAM" id="SSF53067">
    <property type="entry name" value="Actin-like ATPase domain"/>
    <property type="match status" value="1"/>
</dbReference>
<comment type="caution">
    <text evidence="2">The sequence shown here is derived from an EMBL/GenBank/DDBJ whole genome shotgun (WGS) entry which is preliminary data.</text>
</comment>
<dbReference type="PANTHER" id="PTHR18964">
    <property type="entry name" value="ROK (REPRESSOR, ORF, KINASE) FAMILY"/>
    <property type="match status" value="1"/>
</dbReference>
<evidence type="ECO:0000313" key="3">
    <source>
        <dbReference type="Proteomes" id="UP000260025"/>
    </source>
</evidence>
<dbReference type="InterPro" id="IPR043129">
    <property type="entry name" value="ATPase_NBD"/>
</dbReference>
<dbReference type="EMBL" id="QVEV01000041">
    <property type="protein sequence ID" value="RGC11199.1"/>
    <property type="molecule type" value="Genomic_DNA"/>
</dbReference>
<dbReference type="OrthoDB" id="9795247at2"/>
<dbReference type="CDD" id="cd24152">
    <property type="entry name" value="ASKHA_NBD_ROK-like"/>
    <property type="match status" value="1"/>
</dbReference>
<dbReference type="PANTHER" id="PTHR18964:SF170">
    <property type="entry name" value="SUGAR KINASE"/>
    <property type="match status" value="1"/>
</dbReference>